<keyword evidence="2" id="KW-1185">Reference proteome</keyword>
<protein>
    <submittedName>
        <fullName evidence="1">Uncharacterized protein</fullName>
    </submittedName>
</protein>
<evidence type="ECO:0000313" key="1">
    <source>
        <dbReference type="EMBL" id="MEY8662848.1"/>
    </source>
</evidence>
<dbReference type="Proteomes" id="UP001565236">
    <property type="component" value="Unassembled WGS sequence"/>
</dbReference>
<organism evidence="1 2">
    <name type="scientific">Ligilactobacillus faecis</name>
    <dbReference type="NCBI Taxonomy" id="762833"/>
    <lineage>
        <taxon>Bacteria</taxon>
        <taxon>Bacillati</taxon>
        <taxon>Bacillota</taxon>
        <taxon>Bacilli</taxon>
        <taxon>Lactobacillales</taxon>
        <taxon>Lactobacillaceae</taxon>
        <taxon>Ligilactobacillus</taxon>
    </lineage>
</organism>
<name>A0ABV4DSK5_9LACO</name>
<gene>
    <name evidence="1" type="ORF">AALT52_08100</name>
</gene>
<sequence length="60" mass="6671">MEEAKLEELLNLTPAIILGKSVVDGAEKLVNAVEKNDQELVTRIIAKEKQLLDALEIIEQ</sequence>
<accession>A0ABV4DSK5</accession>
<comment type="caution">
    <text evidence="1">The sequence shown here is derived from an EMBL/GenBank/DDBJ whole genome shotgun (WGS) entry which is preliminary data.</text>
</comment>
<reference evidence="1 2" key="1">
    <citation type="submission" date="2024-03" db="EMBL/GenBank/DDBJ databases">
        <title>Mouse gut bacterial collection (mGBC) of GemPharmatech.</title>
        <authorList>
            <person name="He Y."/>
            <person name="Dong L."/>
            <person name="Wu D."/>
            <person name="Gao X."/>
            <person name="Lin Z."/>
        </authorList>
    </citation>
    <scope>NUCLEOTIDE SEQUENCE [LARGE SCALE GENOMIC DNA]</scope>
    <source>
        <strain evidence="1 2">15-30</strain>
    </source>
</reference>
<dbReference type="EMBL" id="JBCLUF010000031">
    <property type="protein sequence ID" value="MEY8662848.1"/>
    <property type="molecule type" value="Genomic_DNA"/>
</dbReference>
<proteinExistence type="predicted"/>
<evidence type="ECO:0000313" key="2">
    <source>
        <dbReference type="Proteomes" id="UP001565236"/>
    </source>
</evidence>
<dbReference type="RefSeq" id="WP_280605496.1">
    <property type="nucleotide sequence ID" value="NZ_CP123639.1"/>
</dbReference>